<evidence type="ECO:0000313" key="3">
    <source>
        <dbReference type="EMBL" id="MFC7450696.1"/>
    </source>
</evidence>
<dbReference type="InterPro" id="IPR010679">
    <property type="entry name" value="DUF1254"/>
</dbReference>
<dbReference type="Gene3D" id="2.60.120.600">
    <property type="entry name" value="Domain of unknown function DUF1214, C-terminal domain"/>
    <property type="match status" value="1"/>
</dbReference>
<name>A0ABW2S4M2_9NOCA</name>
<gene>
    <name evidence="3" type="ORF">ACFQS9_22620</name>
</gene>
<sequence>MTERAQAQQIGVAYEFDTSYPTPEATRMALEDAAFARAVTAYRFWYPTISVDAMFQGNRAIGIHDNKTMGIASTGPRQIGFTLNSDTPYGMACLDLSHGPMVVEIPAGPYIGMMDDHNFRWIADLGIPGPNEGKGDTYLVIPPGYDAPIPDGYRPARSATVLVMLAVRVLPIGADIDKALSALREVKVYPLAAGEAERLDFRDITDADLDASPLQLEANLGFWQRLHEVLDAEPVIEEFRPMYGLLSALGIEPGKPFPTDEATCALLERAARTGRDQMLVSAFASDRPDRIAWPDRAWEWAGLVPDNGDFETPNGLDLEARDRWFAQAIVSSPAMFRRQAGKGSLYWLAVRDADGVFLDGAHSYTLDIPQPVPGTLFWSVTIYDAETRSQIQTDQDKAALRSMFELRDVDASAPIRLHFGPEAPAGAEDRWIKTVPGRGWFTYLRIYGPEQPAFDGTWKPADIHRAR</sequence>
<evidence type="ECO:0000259" key="2">
    <source>
        <dbReference type="Pfam" id="PF06863"/>
    </source>
</evidence>
<dbReference type="InterPro" id="IPR010621">
    <property type="entry name" value="DUF1214"/>
</dbReference>
<dbReference type="PANTHER" id="PTHR36509">
    <property type="entry name" value="BLL3101 PROTEIN"/>
    <property type="match status" value="1"/>
</dbReference>
<dbReference type="Gene3D" id="1.10.3360.10">
    <property type="entry name" value="VPA0735-like domain"/>
    <property type="match status" value="1"/>
</dbReference>
<dbReference type="Pfam" id="PF06863">
    <property type="entry name" value="DUF1254"/>
    <property type="match status" value="1"/>
</dbReference>
<dbReference type="RefSeq" id="WP_378408803.1">
    <property type="nucleotide sequence ID" value="NZ_JBHTCS010000028.1"/>
</dbReference>
<dbReference type="Gene3D" id="2.60.40.1610">
    <property type="entry name" value="Domain of unknown function DUF1254"/>
    <property type="match status" value="1"/>
</dbReference>
<accession>A0ABW2S4M2</accession>
<evidence type="ECO:0000259" key="1">
    <source>
        <dbReference type="Pfam" id="PF06742"/>
    </source>
</evidence>
<dbReference type="Pfam" id="PF06742">
    <property type="entry name" value="DUF1214"/>
    <property type="match status" value="1"/>
</dbReference>
<reference evidence="4" key="1">
    <citation type="journal article" date="2019" name="Int. J. Syst. Evol. Microbiol.">
        <title>The Global Catalogue of Microorganisms (GCM) 10K type strain sequencing project: providing services to taxonomists for standard genome sequencing and annotation.</title>
        <authorList>
            <consortium name="The Broad Institute Genomics Platform"/>
            <consortium name="The Broad Institute Genome Sequencing Center for Infectious Disease"/>
            <person name="Wu L."/>
            <person name="Ma J."/>
        </authorList>
    </citation>
    <scope>NUCLEOTIDE SEQUENCE [LARGE SCALE GENOMIC DNA]</scope>
    <source>
        <strain evidence="4">ICMP 19430</strain>
    </source>
</reference>
<dbReference type="Proteomes" id="UP001596484">
    <property type="component" value="Unassembled WGS sequence"/>
</dbReference>
<keyword evidence="4" id="KW-1185">Reference proteome</keyword>
<dbReference type="InterPro" id="IPR037050">
    <property type="entry name" value="DUF1254_sf"/>
</dbReference>
<evidence type="ECO:0000313" key="4">
    <source>
        <dbReference type="Proteomes" id="UP001596484"/>
    </source>
</evidence>
<dbReference type="InterPro" id="IPR037049">
    <property type="entry name" value="DUF1214_C_sf"/>
</dbReference>
<feature type="domain" description="DUF1214" evidence="1">
    <location>
        <begin position="344"/>
        <end position="451"/>
    </location>
</feature>
<dbReference type="SUPFAM" id="SSF160935">
    <property type="entry name" value="VPA0735-like"/>
    <property type="match status" value="1"/>
</dbReference>
<dbReference type="EMBL" id="JBHTCS010000028">
    <property type="protein sequence ID" value="MFC7450696.1"/>
    <property type="molecule type" value="Genomic_DNA"/>
</dbReference>
<feature type="domain" description="DUF1254" evidence="2">
    <location>
        <begin position="81"/>
        <end position="190"/>
    </location>
</feature>
<comment type="caution">
    <text evidence="3">The sequence shown here is derived from an EMBL/GenBank/DDBJ whole genome shotgun (WGS) entry which is preliminary data.</text>
</comment>
<protein>
    <submittedName>
        <fullName evidence="3">DUF1254 domain-containing protein</fullName>
    </submittedName>
</protein>
<dbReference type="PANTHER" id="PTHR36509:SF3">
    <property type="entry name" value="SIGNAL PEPTIDE PROTEIN"/>
    <property type="match status" value="1"/>
</dbReference>
<organism evidence="3 4">
    <name type="scientific">Rhodococcus daqingensis</name>
    <dbReference type="NCBI Taxonomy" id="2479363"/>
    <lineage>
        <taxon>Bacteria</taxon>
        <taxon>Bacillati</taxon>
        <taxon>Actinomycetota</taxon>
        <taxon>Actinomycetes</taxon>
        <taxon>Mycobacteriales</taxon>
        <taxon>Nocardiaceae</taxon>
        <taxon>Rhodococcus</taxon>
    </lineage>
</organism>
<proteinExistence type="predicted"/>